<protein>
    <recommendedName>
        <fullName evidence="3">Protein-glutamine gamma-glutamyltransferase-like C-terminal domain-containing protein</fullName>
    </recommendedName>
</protein>
<evidence type="ECO:0000259" key="3">
    <source>
        <dbReference type="Pfam" id="PF13559"/>
    </source>
</evidence>
<dbReference type="EMBL" id="BQKB01000050">
    <property type="protein sequence ID" value="GJM53808.1"/>
    <property type="molecule type" value="Genomic_DNA"/>
</dbReference>
<evidence type="ECO:0000313" key="4">
    <source>
        <dbReference type="EMBL" id="GJM50291.1"/>
    </source>
</evidence>
<keyword evidence="7" id="KW-1185">Reference proteome</keyword>
<evidence type="ECO:0000313" key="5">
    <source>
        <dbReference type="EMBL" id="GJM53808.1"/>
    </source>
</evidence>
<dbReference type="InterPro" id="IPR025403">
    <property type="entry name" value="TgpA-like_C"/>
</dbReference>
<reference evidence="4 7" key="1">
    <citation type="submission" date="2021-11" db="EMBL/GenBank/DDBJ databases">
        <title>Draft genome sequence of Capnocytophaga sp. strain KC07075 isolated from cat oral cavity.</title>
        <authorList>
            <person name="Suzuki M."/>
            <person name="Imaoka K."/>
            <person name="Kimura M."/>
            <person name="Morikawa S."/>
            <person name="Maeda K."/>
        </authorList>
    </citation>
    <scope>NUCLEOTIDE SEQUENCE</scope>
    <source>
        <strain evidence="4">KC07075</strain>
        <strain evidence="5 7">KC07079</strain>
    </source>
</reference>
<dbReference type="Pfam" id="PF13559">
    <property type="entry name" value="DUF4129"/>
    <property type="match status" value="1"/>
</dbReference>
<feature type="signal peptide" evidence="2">
    <location>
        <begin position="1"/>
        <end position="29"/>
    </location>
</feature>
<comment type="caution">
    <text evidence="4">The sequence shown here is derived from an EMBL/GenBank/DDBJ whole genome shotgun (WGS) entry which is preliminary data.</text>
</comment>
<dbReference type="EMBL" id="BQKA01000024">
    <property type="protein sequence ID" value="GJM50291.1"/>
    <property type="molecule type" value="Genomic_DNA"/>
</dbReference>
<proteinExistence type="predicted"/>
<evidence type="ECO:0000256" key="2">
    <source>
        <dbReference type="SAM" id="SignalP"/>
    </source>
</evidence>
<evidence type="ECO:0000256" key="1">
    <source>
        <dbReference type="SAM" id="Phobius"/>
    </source>
</evidence>
<gene>
    <name evidence="4" type="ORF">RCZ15_12640</name>
    <name evidence="5" type="ORF">RCZ16_21240</name>
</gene>
<organism evidence="4 6">
    <name type="scientific">Capnocytophaga catalasegens</name>
    <dbReference type="NCBI Taxonomy" id="1004260"/>
    <lineage>
        <taxon>Bacteria</taxon>
        <taxon>Pseudomonadati</taxon>
        <taxon>Bacteroidota</taxon>
        <taxon>Flavobacteriia</taxon>
        <taxon>Flavobacteriales</taxon>
        <taxon>Flavobacteriaceae</taxon>
        <taxon>Capnocytophaga</taxon>
    </lineage>
</organism>
<accession>A0AAV5ASM9</accession>
<feature type="transmembrane region" description="Helical" evidence="1">
    <location>
        <begin position="115"/>
        <end position="136"/>
    </location>
</feature>
<evidence type="ECO:0000313" key="7">
    <source>
        <dbReference type="Proteomes" id="UP001208692"/>
    </source>
</evidence>
<dbReference type="Proteomes" id="UP001207736">
    <property type="component" value="Unassembled WGS sequence"/>
</dbReference>
<feature type="domain" description="Protein-glutamine gamma-glutamyltransferase-like C-terminal" evidence="3">
    <location>
        <begin position="188"/>
        <end position="253"/>
    </location>
</feature>
<keyword evidence="1" id="KW-0812">Transmembrane</keyword>
<dbReference type="AlphaFoldDB" id="A0AAV5ASM9"/>
<dbReference type="Proteomes" id="UP001208692">
    <property type="component" value="Unassembled WGS sequence"/>
</dbReference>
<keyword evidence="1" id="KW-0472">Membrane</keyword>
<dbReference type="RefSeq" id="WP_264847648.1">
    <property type="nucleotide sequence ID" value="NZ_BPMA01000065.1"/>
</dbReference>
<name>A0AAV5ASM9_9FLAO</name>
<sequence>MNKTRMYKKYIYLPLLILGSLFFCEDIQAQMPSLVDTISVEQRNQKAKELVDKVIQNNEKVRPISFDNISEKYNSEEFDYNEEERKSFLSQLFTIITKFVERFFGLTTKGNERKLLYLLYFIVFSIALFVAIRLIMQHKGRWFWEKADKDLETSLQEVEKNIHKTDFAKLIKESESQNNTRQSIRLYYLWLLKTLSDKQLIIWQSEKTNADYIREIKDEQLRNNFSRLSRLYNYIWYGEFSIEHDQYKQAKADFETHINVQKIR</sequence>
<evidence type="ECO:0000313" key="6">
    <source>
        <dbReference type="Proteomes" id="UP001207736"/>
    </source>
</evidence>
<keyword evidence="1" id="KW-1133">Transmembrane helix</keyword>
<keyword evidence="2" id="KW-0732">Signal</keyword>
<feature type="chain" id="PRO_5043439311" description="Protein-glutamine gamma-glutamyltransferase-like C-terminal domain-containing protein" evidence="2">
    <location>
        <begin position="30"/>
        <end position="264"/>
    </location>
</feature>